<comment type="caution">
    <text evidence="1">The sequence shown here is derived from an EMBL/GenBank/DDBJ whole genome shotgun (WGS) entry which is preliminary data.</text>
</comment>
<evidence type="ECO:0000313" key="2">
    <source>
        <dbReference type="Proteomes" id="UP000318053"/>
    </source>
</evidence>
<evidence type="ECO:0000313" key="1">
    <source>
        <dbReference type="EMBL" id="TWT52365.1"/>
    </source>
</evidence>
<organism evidence="1 2">
    <name type="scientific">Allorhodopirellula solitaria</name>
    <dbReference type="NCBI Taxonomy" id="2527987"/>
    <lineage>
        <taxon>Bacteria</taxon>
        <taxon>Pseudomonadati</taxon>
        <taxon>Planctomycetota</taxon>
        <taxon>Planctomycetia</taxon>
        <taxon>Pirellulales</taxon>
        <taxon>Pirellulaceae</taxon>
        <taxon>Allorhodopirellula</taxon>
    </lineage>
</organism>
<reference evidence="1 2" key="1">
    <citation type="submission" date="2019-02" db="EMBL/GenBank/DDBJ databases">
        <title>Deep-cultivation of Planctomycetes and their phenomic and genomic characterization uncovers novel biology.</title>
        <authorList>
            <person name="Wiegand S."/>
            <person name="Jogler M."/>
            <person name="Boedeker C."/>
            <person name="Pinto D."/>
            <person name="Vollmers J."/>
            <person name="Rivas-Marin E."/>
            <person name="Kohn T."/>
            <person name="Peeters S.H."/>
            <person name="Heuer A."/>
            <person name="Rast P."/>
            <person name="Oberbeckmann S."/>
            <person name="Bunk B."/>
            <person name="Jeske O."/>
            <person name="Meyerdierks A."/>
            <person name="Storesund J.E."/>
            <person name="Kallscheuer N."/>
            <person name="Luecker S."/>
            <person name="Lage O.M."/>
            <person name="Pohl T."/>
            <person name="Merkel B.J."/>
            <person name="Hornburger P."/>
            <person name="Mueller R.-W."/>
            <person name="Bruemmer F."/>
            <person name="Labrenz M."/>
            <person name="Spormann A.M."/>
            <person name="Op Den Camp H."/>
            <person name="Overmann J."/>
            <person name="Amann R."/>
            <person name="Jetten M.S.M."/>
            <person name="Mascher T."/>
            <person name="Medema M.H."/>
            <person name="Devos D.P."/>
            <person name="Kaster A.-K."/>
            <person name="Ovreas L."/>
            <person name="Rohde M."/>
            <person name="Galperin M.Y."/>
            <person name="Jogler C."/>
        </authorList>
    </citation>
    <scope>NUCLEOTIDE SEQUENCE [LARGE SCALE GENOMIC DNA]</scope>
    <source>
        <strain evidence="1 2">CA85</strain>
    </source>
</reference>
<dbReference type="EMBL" id="SJPK01000029">
    <property type="protein sequence ID" value="TWT52365.1"/>
    <property type="molecule type" value="Genomic_DNA"/>
</dbReference>
<dbReference type="AlphaFoldDB" id="A0A5C5WQ28"/>
<name>A0A5C5WQ28_9BACT</name>
<gene>
    <name evidence="1" type="ORF">CA85_50190</name>
</gene>
<dbReference type="Proteomes" id="UP000318053">
    <property type="component" value="Unassembled WGS sequence"/>
</dbReference>
<accession>A0A5C5WQ28</accession>
<sequence>MLAAAREQACFEIGLGCEKVGADTDFLADAFRVFSPQADTTPADGVSRRQAASAHSIASVATILSRAP</sequence>
<protein>
    <submittedName>
        <fullName evidence="1">Uncharacterized protein</fullName>
    </submittedName>
</protein>
<proteinExistence type="predicted"/>
<keyword evidence="2" id="KW-1185">Reference proteome</keyword>